<dbReference type="GO" id="GO:0003677">
    <property type="term" value="F:DNA binding"/>
    <property type="evidence" value="ECO:0007669"/>
    <property type="project" value="UniProtKB-KW"/>
</dbReference>
<keyword evidence="1" id="KW-0805">Transcription regulation</keyword>
<accession>A0A1X9LIJ6</accession>
<evidence type="ECO:0000313" key="5">
    <source>
        <dbReference type="EMBL" id="ARJ04118.1"/>
    </source>
</evidence>
<dbReference type="PROSITE" id="PS50949">
    <property type="entry name" value="HTH_GNTR"/>
    <property type="match status" value="1"/>
</dbReference>
<sequence>MFRAIASREAHPQVALCLVYQRPCYDRRDSSTKMGSRRERVMGDFGPLTRQPSLSTRVSEELLEAIASGRFRPGERLPSEREMSDRFGVSRTVIREAIRSLYAKGVLEVSEGRGTQIATVSSTRVTEALELYLRGAQSQELLRPEHIAEVRETLETRLVELACERATEEDLEAIAAEHERMATARDPQAAAAHDAEFHRLLARSTHNALFLTLIESINATMKAIRSTSLALEGRLPVALKEHAAVLDAVRARDPEAARLAMRRHLDGSQRFYGDGAEIEP</sequence>
<dbReference type="GO" id="GO:0003700">
    <property type="term" value="F:DNA-binding transcription factor activity"/>
    <property type="evidence" value="ECO:0007669"/>
    <property type="project" value="InterPro"/>
</dbReference>
<dbReference type="CDD" id="cd07377">
    <property type="entry name" value="WHTH_GntR"/>
    <property type="match status" value="1"/>
</dbReference>
<proteinExistence type="predicted"/>
<dbReference type="PRINTS" id="PR00035">
    <property type="entry name" value="HTHGNTR"/>
</dbReference>
<dbReference type="InterPro" id="IPR000524">
    <property type="entry name" value="Tscrpt_reg_HTH_GntR"/>
</dbReference>
<dbReference type="PANTHER" id="PTHR43537:SF5">
    <property type="entry name" value="UXU OPERON TRANSCRIPTIONAL REGULATOR"/>
    <property type="match status" value="1"/>
</dbReference>
<dbReference type="Pfam" id="PF00392">
    <property type="entry name" value="GntR"/>
    <property type="match status" value="1"/>
</dbReference>
<keyword evidence="6" id="KW-1185">Reference proteome</keyword>
<keyword evidence="3" id="KW-0804">Transcription</keyword>
<dbReference type="AlphaFoldDB" id="A0A1X9LIJ6"/>
<dbReference type="PANTHER" id="PTHR43537">
    <property type="entry name" value="TRANSCRIPTIONAL REGULATOR, GNTR FAMILY"/>
    <property type="match status" value="1"/>
</dbReference>
<name>A0A1X9LIJ6_9MICO</name>
<dbReference type="InterPro" id="IPR036388">
    <property type="entry name" value="WH-like_DNA-bd_sf"/>
</dbReference>
<evidence type="ECO:0000256" key="3">
    <source>
        <dbReference type="ARBA" id="ARBA00023163"/>
    </source>
</evidence>
<reference evidence="5 6" key="1">
    <citation type="submission" date="2017-04" db="EMBL/GenBank/DDBJ databases">
        <authorList>
            <person name="Afonso C.L."/>
            <person name="Miller P.J."/>
            <person name="Scott M.A."/>
            <person name="Spackman E."/>
            <person name="Goraichik I."/>
            <person name="Dimitrov K.M."/>
            <person name="Suarez D.L."/>
            <person name="Swayne D.E."/>
        </authorList>
    </citation>
    <scope>NUCLEOTIDE SEQUENCE [LARGE SCALE GENOMIC DNA]</scope>
    <source>
        <strain evidence="6">XA(T)</strain>
    </source>
</reference>
<dbReference type="Gene3D" id="1.20.120.530">
    <property type="entry name" value="GntR ligand-binding domain-like"/>
    <property type="match status" value="1"/>
</dbReference>
<dbReference type="Proteomes" id="UP000192775">
    <property type="component" value="Chromosome"/>
</dbReference>
<evidence type="ECO:0000256" key="2">
    <source>
        <dbReference type="ARBA" id="ARBA00023125"/>
    </source>
</evidence>
<dbReference type="InterPro" id="IPR008920">
    <property type="entry name" value="TF_FadR/GntR_C"/>
</dbReference>
<evidence type="ECO:0000256" key="1">
    <source>
        <dbReference type="ARBA" id="ARBA00023015"/>
    </source>
</evidence>
<dbReference type="InterPro" id="IPR036390">
    <property type="entry name" value="WH_DNA-bd_sf"/>
</dbReference>
<keyword evidence="2" id="KW-0238">DNA-binding</keyword>
<evidence type="ECO:0000259" key="4">
    <source>
        <dbReference type="PROSITE" id="PS50949"/>
    </source>
</evidence>
<dbReference type="SMART" id="SM00895">
    <property type="entry name" value="FCD"/>
    <property type="match status" value="1"/>
</dbReference>
<dbReference type="SUPFAM" id="SSF46785">
    <property type="entry name" value="Winged helix' DNA-binding domain"/>
    <property type="match status" value="1"/>
</dbReference>
<protein>
    <recommendedName>
        <fullName evidence="4">HTH gntR-type domain-containing protein</fullName>
    </recommendedName>
</protein>
<dbReference type="SMART" id="SM00345">
    <property type="entry name" value="HTH_GNTR"/>
    <property type="match status" value="1"/>
</dbReference>
<dbReference type="EMBL" id="CP020715">
    <property type="protein sequence ID" value="ARJ04118.1"/>
    <property type="molecule type" value="Genomic_DNA"/>
</dbReference>
<dbReference type="Pfam" id="PF07729">
    <property type="entry name" value="FCD"/>
    <property type="match status" value="1"/>
</dbReference>
<organism evidence="5 6">
    <name type="scientific">Cnuibacter physcomitrellae</name>
    <dbReference type="NCBI Taxonomy" id="1619308"/>
    <lineage>
        <taxon>Bacteria</taxon>
        <taxon>Bacillati</taxon>
        <taxon>Actinomycetota</taxon>
        <taxon>Actinomycetes</taxon>
        <taxon>Micrococcales</taxon>
        <taxon>Microbacteriaceae</taxon>
        <taxon>Cnuibacter</taxon>
    </lineage>
</organism>
<evidence type="ECO:0000313" key="6">
    <source>
        <dbReference type="Proteomes" id="UP000192775"/>
    </source>
</evidence>
<dbReference type="SUPFAM" id="SSF48008">
    <property type="entry name" value="GntR ligand-binding domain-like"/>
    <property type="match status" value="1"/>
</dbReference>
<dbReference type="Gene3D" id="1.10.10.10">
    <property type="entry name" value="Winged helix-like DNA-binding domain superfamily/Winged helix DNA-binding domain"/>
    <property type="match status" value="1"/>
</dbReference>
<dbReference type="STRING" id="1619308.B5808_01935"/>
<dbReference type="InterPro" id="IPR011711">
    <property type="entry name" value="GntR_C"/>
</dbReference>
<feature type="domain" description="HTH gntR-type" evidence="4">
    <location>
        <begin position="52"/>
        <end position="120"/>
    </location>
</feature>
<gene>
    <name evidence="5" type="ORF">B5808_01935</name>
</gene>
<dbReference type="KEGG" id="cphy:B5808_01935"/>